<protein>
    <recommendedName>
        <fullName evidence="3">F-box domain-containing protein</fullName>
    </recommendedName>
</protein>
<sequence length="553" mass="61853">MSTDTEPEAGRPISQPILASSEKLDAQDSLATATLTPVEVSAAEGTAPSVAPMNLQVQNDFQPPVNRLPREIFIFIAIYVTAEDRTCYKMLIHLTHVCAQWRHVLIACPTFWTHIRFGGADMTSSIASLFFERAQQCALDVHVSFAQFIPKRRKRIPLAPRFLVIPELASERRIRSLFASEPTWGQTQGLLRGWTDALSQIQELELTTDEEHPPPSTLTTFVWDALRSLTLAGFAAPGLHNIKAPNLTVLKFWDSSYTPLSVVALFDFFDAAPSLEDVSIGSSMVYEFPPPNRKVTLSHVQRIDLFIGGAPRIASHLTCPSITYTKLTDALPDDPNDSLFPPELQRLLGQYSVKEIINVIMRVVDRNECQLCSLEFRDPSGTTFRTTRKTFNHDPLQPVPDDMWPFPVLFDQAISTLSPLPLGQVASFSVDMREASDFEVDSDRVRGSLAEAFEKCKNLRAVVLESYSPGLFPDISGEKMPPIRVLVVKHPEGVGWEEFVNNVTEAAQARHSRGAPLDRVEIITTEEHPKVEQLESLAQEVEYRVIESNYPYP</sequence>
<accession>A0A9P6HLV7</accession>
<evidence type="ECO:0008006" key="3">
    <source>
        <dbReference type="Google" id="ProtNLM"/>
    </source>
</evidence>
<name>A0A9P6HLV7_9AGAM</name>
<organism evidence="1 2">
    <name type="scientific">Thelephora terrestris</name>
    <dbReference type="NCBI Taxonomy" id="56493"/>
    <lineage>
        <taxon>Eukaryota</taxon>
        <taxon>Fungi</taxon>
        <taxon>Dikarya</taxon>
        <taxon>Basidiomycota</taxon>
        <taxon>Agaricomycotina</taxon>
        <taxon>Agaricomycetes</taxon>
        <taxon>Thelephorales</taxon>
        <taxon>Thelephoraceae</taxon>
        <taxon>Thelephora</taxon>
    </lineage>
</organism>
<dbReference type="AlphaFoldDB" id="A0A9P6HLV7"/>
<gene>
    <name evidence="1" type="ORF">BJ322DRAFT_1043741</name>
</gene>
<comment type="caution">
    <text evidence="1">The sequence shown here is derived from an EMBL/GenBank/DDBJ whole genome shotgun (WGS) entry which is preliminary data.</text>
</comment>
<dbReference type="OrthoDB" id="2985369at2759"/>
<dbReference type="Proteomes" id="UP000736335">
    <property type="component" value="Unassembled WGS sequence"/>
</dbReference>
<keyword evidence="2" id="KW-1185">Reference proteome</keyword>
<dbReference type="EMBL" id="WIUZ02000003">
    <property type="protein sequence ID" value="KAF9789681.1"/>
    <property type="molecule type" value="Genomic_DNA"/>
</dbReference>
<evidence type="ECO:0000313" key="2">
    <source>
        <dbReference type="Proteomes" id="UP000736335"/>
    </source>
</evidence>
<proteinExistence type="predicted"/>
<evidence type="ECO:0000313" key="1">
    <source>
        <dbReference type="EMBL" id="KAF9789681.1"/>
    </source>
</evidence>
<reference evidence="1" key="1">
    <citation type="journal article" date="2020" name="Nat. Commun.">
        <title>Large-scale genome sequencing of mycorrhizal fungi provides insights into the early evolution of symbiotic traits.</title>
        <authorList>
            <person name="Miyauchi S."/>
            <person name="Kiss E."/>
            <person name="Kuo A."/>
            <person name="Drula E."/>
            <person name="Kohler A."/>
            <person name="Sanchez-Garcia M."/>
            <person name="Morin E."/>
            <person name="Andreopoulos B."/>
            <person name="Barry K.W."/>
            <person name="Bonito G."/>
            <person name="Buee M."/>
            <person name="Carver A."/>
            <person name="Chen C."/>
            <person name="Cichocki N."/>
            <person name="Clum A."/>
            <person name="Culley D."/>
            <person name="Crous P.W."/>
            <person name="Fauchery L."/>
            <person name="Girlanda M."/>
            <person name="Hayes R.D."/>
            <person name="Keri Z."/>
            <person name="LaButti K."/>
            <person name="Lipzen A."/>
            <person name="Lombard V."/>
            <person name="Magnuson J."/>
            <person name="Maillard F."/>
            <person name="Murat C."/>
            <person name="Nolan M."/>
            <person name="Ohm R.A."/>
            <person name="Pangilinan J."/>
            <person name="Pereira M.F."/>
            <person name="Perotto S."/>
            <person name="Peter M."/>
            <person name="Pfister S."/>
            <person name="Riley R."/>
            <person name="Sitrit Y."/>
            <person name="Stielow J.B."/>
            <person name="Szollosi G."/>
            <person name="Zifcakova L."/>
            <person name="Stursova M."/>
            <person name="Spatafora J.W."/>
            <person name="Tedersoo L."/>
            <person name="Vaario L.M."/>
            <person name="Yamada A."/>
            <person name="Yan M."/>
            <person name="Wang P."/>
            <person name="Xu J."/>
            <person name="Bruns T."/>
            <person name="Baldrian P."/>
            <person name="Vilgalys R."/>
            <person name="Dunand C."/>
            <person name="Henrissat B."/>
            <person name="Grigoriev I.V."/>
            <person name="Hibbett D."/>
            <person name="Nagy L.G."/>
            <person name="Martin F.M."/>
        </authorList>
    </citation>
    <scope>NUCLEOTIDE SEQUENCE</scope>
    <source>
        <strain evidence="1">UH-Tt-Lm1</strain>
    </source>
</reference>
<reference evidence="1" key="2">
    <citation type="submission" date="2020-11" db="EMBL/GenBank/DDBJ databases">
        <authorList>
            <consortium name="DOE Joint Genome Institute"/>
            <person name="Kuo A."/>
            <person name="Miyauchi S."/>
            <person name="Kiss E."/>
            <person name="Drula E."/>
            <person name="Kohler A."/>
            <person name="Sanchez-Garcia M."/>
            <person name="Andreopoulos B."/>
            <person name="Barry K.W."/>
            <person name="Bonito G."/>
            <person name="Buee M."/>
            <person name="Carver A."/>
            <person name="Chen C."/>
            <person name="Cichocki N."/>
            <person name="Clum A."/>
            <person name="Culley D."/>
            <person name="Crous P.W."/>
            <person name="Fauchery L."/>
            <person name="Girlanda M."/>
            <person name="Hayes R."/>
            <person name="Keri Z."/>
            <person name="Labutti K."/>
            <person name="Lipzen A."/>
            <person name="Lombard V."/>
            <person name="Magnuson J."/>
            <person name="Maillard F."/>
            <person name="Morin E."/>
            <person name="Murat C."/>
            <person name="Nolan M."/>
            <person name="Ohm R."/>
            <person name="Pangilinan J."/>
            <person name="Pereira M."/>
            <person name="Perotto S."/>
            <person name="Peter M."/>
            <person name="Riley R."/>
            <person name="Sitrit Y."/>
            <person name="Stielow B."/>
            <person name="Szollosi G."/>
            <person name="Zifcakova L."/>
            <person name="Stursova M."/>
            <person name="Spatafora J.W."/>
            <person name="Tedersoo L."/>
            <person name="Vaario L.-M."/>
            <person name="Yamada A."/>
            <person name="Yan M."/>
            <person name="Wang P."/>
            <person name="Xu J."/>
            <person name="Bruns T."/>
            <person name="Baldrian P."/>
            <person name="Vilgalys R."/>
            <person name="Henrissat B."/>
            <person name="Grigoriev I.V."/>
            <person name="Hibbett D."/>
            <person name="Nagy L.G."/>
            <person name="Martin F.M."/>
        </authorList>
    </citation>
    <scope>NUCLEOTIDE SEQUENCE</scope>
    <source>
        <strain evidence="1">UH-Tt-Lm1</strain>
    </source>
</reference>